<evidence type="ECO:0000256" key="1">
    <source>
        <dbReference type="SAM" id="MobiDB-lite"/>
    </source>
</evidence>
<feature type="compositionally biased region" description="Polar residues" evidence="1">
    <location>
        <begin position="167"/>
        <end position="189"/>
    </location>
</feature>
<dbReference type="HOGENOM" id="CLU_058677_2_0_1"/>
<sequence>MSSDTRNSTTNTNEMPRQRRGSITSSAFTNLFRNNSTSQPTATPFPTPLASTAVNDQRRRLSVTTIGLSGTSPTSTSAFLRRASLSTNSDSIDESAIEDDETSSRTAPVTPLTRRTSFGAAQAVRGARGATSPGGTNGRRAPPIRRSSTALGSPTTPPLRSAGLGNYTWSKISPQASTANQPRTGSDLCSPSARPDQGFNWSEQLRSRAESTVASGSRPSFSFASGLGTSPPRAAPPVAARPHPDRARSVSDMPAPPAQPSRPRAPQKPDPFQERILKGDFYMD</sequence>
<feature type="compositionally biased region" description="Acidic residues" evidence="1">
    <location>
        <begin position="91"/>
        <end position="101"/>
    </location>
</feature>
<dbReference type="InParanoid" id="G2Q5X3"/>
<proteinExistence type="predicted"/>
<feature type="region of interest" description="Disordered" evidence="1">
    <location>
        <begin position="1"/>
        <end position="50"/>
    </location>
</feature>
<dbReference type="OrthoDB" id="5384020at2759"/>
<evidence type="ECO:0000313" key="3">
    <source>
        <dbReference type="Proteomes" id="UP000007322"/>
    </source>
</evidence>
<feature type="region of interest" description="Disordered" evidence="1">
    <location>
        <begin position="88"/>
        <end position="284"/>
    </location>
</feature>
<organism evidence="2 3">
    <name type="scientific">Thermothelomyces thermophilus (strain ATCC 42464 / BCRC 31852 / DSM 1799)</name>
    <name type="common">Sporotrichum thermophile</name>
    <dbReference type="NCBI Taxonomy" id="573729"/>
    <lineage>
        <taxon>Eukaryota</taxon>
        <taxon>Fungi</taxon>
        <taxon>Dikarya</taxon>
        <taxon>Ascomycota</taxon>
        <taxon>Pezizomycotina</taxon>
        <taxon>Sordariomycetes</taxon>
        <taxon>Sordariomycetidae</taxon>
        <taxon>Sordariales</taxon>
        <taxon>Chaetomiaceae</taxon>
        <taxon>Thermothelomyces</taxon>
    </lineage>
</organism>
<dbReference type="VEuPathDB" id="FungiDB:MYCTH_2295724"/>
<dbReference type="RefSeq" id="XP_003659094.1">
    <property type="nucleotide sequence ID" value="XM_003659046.1"/>
</dbReference>
<dbReference type="Proteomes" id="UP000007322">
    <property type="component" value="Chromosome 1"/>
</dbReference>
<keyword evidence="3" id="KW-1185">Reference proteome</keyword>
<dbReference type="KEGG" id="mtm:MYCTH_2295724"/>
<accession>G2Q5X3</accession>
<protein>
    <submittedName>
        <fullName evidence="2">Uncharacterized protein</fullName>
    </submittedName>
</protein>
<reference evidence="2 3" key="1">
    <citation type="journal article" date="2011" name="Nat. Biotechnol.">
        <title>Comparative genomic analysis of the thermophilic biomass-degrading fungi Myceliophthora thermophila and Thielavia terrestris.</title>
        <authorList>
            <person name="Berka R.M."/>
            <person name="Grigoriev I.V."/>
            <person name="Otillar R."/>
            <person name="Salamov A."/>
            <person name="Grimwood J."/>
            <person name="Reid I."/>
            <person name="Ishmael N."/>
            <person name="John T."/>
            <person name="Darmond C."/>
            <person name="Moisan M.-C."/>
            <person name="Henrissat B."/>
            <person name="Coutinho P.M."/>
            <person name="Lombard V."/>
            <person name="Natvig D.O."/>
            <person name="Lindquist E."/>
            <person name="Schmutz J."/>
            <person name="Lucas S."/>
            <person name="Harris P."/>
            <person name="Powlowski J."/>
            <person name="Bellemare A."/>
            <person name="Taylor D."/>
            <person name="Butler G."/>
            <person name="de Vries R.P."/>
            <person name="Allijn I.E."/>
            <person name="van den Brink J."/>
            <person name="Ushinsky S."/>
            <person name="Storms R."/>
            <person name="Powell A.J."/>
            <person name="Paulsen I.T."/>
            <person name="Elbourne L.D.H."/>
            <person name="Baker S.E."/>
            <person name="Magnuson J."/>
            <person name="LaBoissiere S."/>
            <person name="Clutterbuck A.J."/>
            <person name="Martinez D."/>
            <person name="Wogulis M."/>
            <person name="de Leon A.L."/>
            <person name="Rey M.W."/>
            <person name="Tsang A."/>
        </authorList>
    </citation>
    <scope>NUCLEOTIDE SEQUENCE [LARGE SCALE GENOMIC DNA]</scope>
    <source>
        <strain evidence="3">ATCC 42464 / BCRC 31852 / DSM 1799</strain>
    </source>
</reference>
<feature type="compositionally biased region" description="Polar residues" evidence="1">
    <location>
        <begin position="21"/>
        <end position="50"/>
    </location>
</feature>
<dbReference type="OMA" id="VTIMEPP"/>
<dbReference type="GeneID" id="11511660"/>
<evidence type="ECO:0000313" key="2">
    <source>
        <dbReference type="EMBL" id="AEO53849.1"/>
    </source>
</evidence>
<feature type="compositionally biased region" description="Polar residues" evidence="1">
    <location>
        <begin position="199"/>
        <end position="223"/>
    </location>
</feature>
<dbReference type="eggNOG" id="ENOG502SA1F">
    <property type="taxonomic scope" value="Eukaryota"/>
</dbReference>
<feature type="compositionally biased region" description="Low complexity" evidence="1">
    <location>
        <begin position="119"/>
        <end position="130"/>
    </location>
</feature>
<gene>
    <name evidence="2" type="ORF">MYCTH_2295724</name>
</gene>
<dbReference type="AlphaFoldDB" id="G2Q5X3"/>
<name>G2Q5X3_THET4</name>
<dbReference type="EMBL" id="CP003002">
    <property type="protein sequence ID" value="AEO53849.1"/>
    <property type="molecule type" value="Genomic_DNA"/>
</dbReference>
<feature type="compositionally biased region" description="Low complexity" evidence="1">
    <location>
        <begin position="1"/>
        <end position="13"/>
    </location>
</feature>